<feature type="compositionally biased region" description="Basic and acidic residues" evidence="1">
    <location>
        <begin position="933"/>
        <end position="993"/>
    </location>
</feature>
<feature type="region of interest" description="Disordered" evidence="1">
    <location>
        <begin position="526"/>
        <end position="686"/>
    </location>
</feature>
<feature type="compositionally biased region" description="Low complexity" evidence="1">
    <location>
        <begin position="455"/>
        <end position="467"/>
    </location>
</feature>
<evidence type="ECO:0000259" key="2">
    <source>
        <dbReference type="Pfam" id="PF26118"/>
    </source>
</evidence>
<evidence type="ECO:0000313" key="4">
    <source>
        <dbReference type="Proteomes" id="UP000799539"/>
    </source>
</evidence>
<accession>A0A6A6FK80</accession>
<feature type="compositionally biased region" description="Basic and acidic residues" evidence="1">
    <location>
        <begin position="1459"/>
        <end position="1473"/>
    </location>
</feature>
<feature type="compositionally biased region" description="Basic residues" evidence="1">
    <location>
        <begin position="216"/>
        <end position="226"/>
    </location>
</feature>
<feature type="compositionally biased region" description="Basic and acidic residues" evidence="1">
    <location>
        <begin position="1052"/>
        <end position="1062"/>
    </location>
</feature>
<feature type="region of interest" description="Disordered" evidence="1">
    <location>
        <begin position="929"/>
        <end position="1308"/>
    </location>
</feature>
<dbReference type="EMBL" id="ML992669">
    <property type="protein sequence ID" value="KAF2213847.1"/>
    <property type="molecule type" value="Genomic_DNA"/>
</dbReference>
<feature type="compositionally biased region" description="Basic and acidic residues" evidence="1">
    <location>
        <begin position="1545"/>
        <end position="1558"/>
    </location>
</feature>
<feature type="compositionally biased region" description="Low complexity" evidence="1">
    <location>
        <begin position="1172"/>
        <end position="1184"/>
    </location>
</feature>
<feature type="compositionally biased region" description="Basic and acidic residues" evidence="1">
    <location>
        <begin position="788"/>
        <end position="896"/>
    </location>
</feature>
<feature type="compositionally biased region" description="Basic and acidic residues" evidence="1">
    <location>
        <begin position="1480"/>
        <end position="1505"/>
    </location>
</feature>
<feature type="compositionally biased region" description="Basic and acidic residues" evidence="1">
    <location>
        <begin position="1288"/>
        <end position="1297"/>
    </location>
</feature>
<protein>
    <recommendedName>
        <fullName evidence="2">DUF8035 domain-containing protein</fullName>
    </recommendedName>
</protein>
<proteinExistence type="predicted"/>
<feature type="compositionally biased region" description="Basic and acidic residues" evidence="1">
    <location>
        <begin position="1113"/>
        <end position="1123"/>
    </location>
</feature>
<feature type="compositionally biased region" description="Basic and acidic residues" evidence="1">
    <location>
        <begin position="1246"/>
        <end position="1270"/>
    </location>
</feature>
<feature type="region of interest" description="Disordered" evidence="1">
    <location>
        <begin position="415"/>
        <end position="505"/>
    </location>
</feature>
<feature type="compositionally biased region" description="Basic and acidic residues" evidence="1">
    <location>
        <begin position="538"/>
        <end position="558"/>
    </location>
</feature>
<feature type="compositionally biased region" description="Basic and acidic residues" evidence="1">
    <location>
        <begin position="1134"/>
        <end position="1159"/>
    </location>
</feature>
<feature type="region of interest" description="Disordered" evidence="1">
    <location>
        <begin position="204"/>
        <end position="243"/>
    </location>
</feature>
<feature type="compositionally biased region" description="Basic and acidic residues" evidence="1">
    <location>
        <begin position="746"/>
        <end position="767"/>
    </location>
</feature>
<feature type="compositionally biased region" description="Basic and acidic residues" evidence="1">
    <location>
        <begin position="1002"/>
        <end position="1018"/>
    </location>
</feature>
<feature type="compositionally biased region" description="Basic and acidic residues" evidence="1">
    <location>
        <begin position="1"/>
        <end position="25"/>
    </location>
</feature>
<reference evidence="3" key="1">
    <citation type="journal article" date="2020" name="Stud. Mycol.">
        <title>101 Dothideomycetes genomes: a test case for predicting lifestyles and emergence of pathogens.</title>
        <authorList>
            <person name="Haridas S."/>
            <person name="Albert R."/>
            <person name="Binder M."/>
            <person name="Bloem J."/>
            <person name="Labutti K."/>
            <person name="Salamov A."/>
            <person name="Andreopoulos B."/>
            <person name="Baker S."/>
            <person name="Barry K."/>
            <person name="Bills G."/>
            <person name="Bluhm B."/>
            <person name="Cannon C."/>
            <person name="Castanera R."/>
            <person name="Culley D."/>
            <person name="Daum C."/>
            <person name="Ezra D."/>
            <person name="Gonzalez J."/>
            <person name="Henrissat B."/>
            <person name="Kuo A."/>
            <person name="Liang C."/>
            <person name="Lipzen A."/>
            <person name="Lutzoni F."/>
            <person name="Magnuson J."/>
            <person name="Mondo S."/>
            <person name="Nolan M."/>
            <person name="Ohm R."/>
            <person name="Pangilinan J."/>
            <person name="Park H.-J."/>
            <person name="Ramirez L."/>
            <person name="Alfaro M."/>
            <person name="Sun H."/>
            <person name="Tritt A."/>
            <person name="Yoshinaga Y."/>
            <person name="Zwiers L.-H."/>
            <person name="Turgeon B."/>
            <person name="Goodwin S."/>
            <person name="Spatafora J."/>
            <person name="Crous P."/>
            <person name="Grigoriev I."/>
        </authorList>
    </citation>
    <scope>NUCLEOTIDE SEQUENCE</scope>
    <source>
        <strain evidence="3">SCOH1-5</strain>
    </source>
</reference>
<feature type="region of interest" description="Disordered" evidence="1">
    <location>
        <begin position="1435"/>
        <end position="1558"/>
    </location>
</feature>
<evidence type="ECO:0000313" key="3">
    <source>
        <dbReference type="EMBL" id="KAF2213847.1"/>
    </source>
</evidence>
<feature type="compositionally biased region" description="Polar residues" evidence="1">
    <location>
        <begin position="1368"/>
        <end position="1384"/>
    </location>
</feature>
<feature type="compositionally biased region" description="Basic and acidic residues" evidence="1">
    <location>
        <begin position="1229"/>
        <end position="1239"/>
    </location>
</feature>
<feature type="compositionally biased region" description="Basic and acidic residues" evidence="1">
    <location>
        <begin position="729"/>
        <end position="739"/>
    </location>
</feature>
<feature type="region of interest" description="Disordered" evidence="1">
    <location>
        <begin position="368"/>
        <end position="391"/>
    </location>
</feature>
<feature type="region of interest" description="Disordered" evidence="1">
    <location>
        <begin position="709"/>
        <end position="914"/>
    </location>
</feature>
<feature type="region of interest" description="Disordered" evidence="1">
    <location>
        <begin position="1359"/>
        <end position="1407"/>
    </location>
</feature>
<feature type="compositionally biased region" description="Basic and acidic residues" evidence="1">
    <location>
        <begin position="593"/>
        <end position="610"/>
    </location>
</feature>
<gene>
    <name evidence="3" type="ORF">CERZMDRAFT_117111</name>
</gene>
<organism evidence="3 4">
    <name type="scientific">Cercospora zeae-maydis SCOH1-5</name>
    <dbReference type="NCBI Taxonomy" id="717836"/>
    <lineage>
        <taxon>Eukaryota</taxon>
        <taxon>Fungi</taxon>
        <taxon>Dikarya</taxon>
        <taxon>Ascomycota</taxon>
        <taxon>Pezizomycotina</taxon>
        <taxon>Dothideomycetes</taxon>
        <taxon>Dothideomycetidae</taxon>
        <taxon>Mycosphaerellales</taxon>
        <taxon>Mycosphaerellaceae</taxon>
        <taxon>Cercospora</taxon>
    </lineage>
</organism>
<name>A0A6A6FK80_9PEZI</name>
<dbReference type="OrthoDB" id="5418088at2759"/>
<dbReference type="Pfam" id="PF26118">
    <property type="entry name" value="DUF8035"/>
    <property type="match status" value="1"/>
</dbReference>
<evidence type="ECO:0000256" key="1">
    <source>
        <dbReference type="SAM" id="MobiDB-lite"/>
    </source>
</evidence>
<dbReference type="Proteomes" id="UP000799539">
    <property type="component" value="Unassembled WGS sequence"/>
</dbReference>
<sequence>MTTHDRRSTRDEQRHHQRATRKETDTSAPKRGGWSERDSVCCIEEEACGEEVMHPCHTAPACLVAGDTVMMRIEKTSAGKAHSTRCAEGFASRRLPVFRHHVLVVCPSSAPHTAVVRTAERYICTYGAAPGAGRAFCGPTAPAFRRGWAQATAQDTVEERTYSMYNKTSQLRGVECAPPIPRPLPSIHLHHPTSVEGCIQHASPTAEHRGGWQPKPRAHRRQRHLQTRANPDDIGDFRHQPDPLLLRPPRAPSAAHTLLPVLTKAATTTEERATTPLSQRERGKRVRPPANGAPTPPSLHRVTTAAGDDHALTTTAMEQPKPRTSAYAGTFTPTIANTLKRARPSSISLHIPRVKPIAQLTMSYNHRPLSPGGRRLANPARASDNTLTSDGYYAQRHNSYASPRNSTGVIPISTQTFINLPPPQPSISSSTRLHVDSYSGRPRRSSHADQTRGASISSSTSALPSRSRPIVQQEVARPASPTKITPRDIYITPGTSQEPRVSTTTHKKLYSVDADGSAKLVADVNIPASGERHHRRKESTERGGYRTTGVERERERGRRGATYHTNGSHNRPRDKSIDDEDAYSYTDPASMYRDTEPRWREVQRPRRGSLDRGVATSRERPVSMIDPSYGPRPSAKESGGPPPSTRGWDKINDNLGRTNSVRDTPRAVAQSPTRGRQAGYADYGDSGDALYGASRNGSVEGRRTTIHNYDNYDYTRDPRASSRRHSVTRRPDQSVERRGFGINPSLRDDSQTRYGRGSDDSFDRPVYRDSGYAEPVRRETAPQSYTSHHHDNARFEQEKRDRDYAPRMQAEERERPRERDVREHAPKLPARREDERGYDRDYERRDHDQMTERERERERFMQPPADRKDDRERHHARRDTDREREYGRKKDKEDASRQGGEAVSKPSLSQAATGGLAGAAAAFGLTGLLNKVTSDKRDKDKDRDDPRTYGERERDRSRDPRAERDRDRERDRADRYDDERPRYREDRDRRDNNGRAAGDEETYGRDRERDRGQREPDRGLGFAFEAPPEPPRTAPPPTNDRQQGPYPPPDRPSGERPPDSADRLAPGAAPERPASRQADRGHTRPEAERVRDSDSEGKGARGEMPAGAISAEEDYRRRMEQVQRELGVAATPYRAEDVDPDRERRRREREQRQRERELRNGGPQAPYPDTGSTSTAAPPSSATRRSFERDDESNITASNASTLPDLHRKPSILDRPMTDEPVQIIDNSQSDKRENRVRIVDPPTEQEDRKPKGILKKPTEKFPEDNHAIREGVAPLKDVSLPCTPLTDRQEPTDHKQNQATKKGIPPGARWTKIDRRLVNPEALEAAHERFEERLDCVIVLRVLTKEEIQKLADKTRDIRGKHHRSHFQNPRSTTDYHGTSPDQSIVDGAHGTDDFHKPASRSGTPPHLEHLYRQLALNPPPLADFIDTRVHAGREEARSDREAPGVPARQRAHTTNSARDKRYEEERQERKTAARKSARNRDRSERDEYEHSDSEDEFKEKTPRMLEAPSTGAVTEADFIRENQRRHERERDAEPNYMSGGLGVRDERRREESRSRY</sequence>
<feature type="compositionally biased region" description="Polar residues" evidence="1">
    <location>
        <begin position="493"/>
        <end position="504"/>
    </location>
</feature>
<feature type="region of interest" description="Disordered" evidence="1">
    <location>
        <begin position="263"/>
        <end position="303"/>
    </location>
</feature>
<dbReference type="PANTHER" id="PTHR42081:SF1">
    <property type="entry name" value="ZINC FINGER PROTEIN DHHC DOMAIN CONTAINING PROTEIN"/>
    <property type="match status" value="1"/>
</dbReference>
<dbReference type="PANTHER" id="PTHR42081">
    <property type="entry name" value="ZINC FINGER PROTEIN DHHC DOMAIN CONTAINING PROTEIN"/>
    <property type="match status" value="1"/>
</dbReference>
<feature type="compositionally biased region" description="Basic and acidic residues" evidence="1">
    <location>
        <begin position="1205"/>
        <end position="1218"/>
    </location>
</feature>
<feature type="region of interest" description="Disordered" evidence="1">
    <location>
        <begin position="1"/>
        <end position="35"/>
    </location>
</feature>
<feature type="compositionally biased region" description="Basic and acidic residues" evidence="1">
    <location>
        <begin position="1519"/>
        <end position="1535"/>
    </location>
</feature>
<feature type="domain" description="DUF8035" evidence="2">
    <location>
        <begin position="1309"/>
        <end position="1361"/>
    </location>
</feature>
<keyword evidence="4" id="KW-1185">Reference proteome</keyword>
<feature type="compositionally biased region" description="Basic and acidic residues" evidence="1">
    <location>
        <begin position="1073"/>
        <end position="1101"/>
    </location>
</feature>
<dbReference type="InterPro" id="IPR058348">
    <property type="entry name" value="DUF8035"/>
</dbReference>
<feature type="compositionally biased region" description="Pro residues" evidence="1">
    <location>
        <begin position="1027"/>
        <end position="1038"/>
    </location>
</feature>
<feature type="compositionally biased region" description="Basic and acidic residues" evidence="1">
    <location>
        <begin position="1435"/>
        <end position="1444"/>
    </location>
</feature>